<dbReference type="EC" id="3.4.13.19" evidence="1"/>
<keyword evidence="1" id="KW-0482">Metalloprotease</keyword>
<keyword evidence="1" id="KW-0378">Hydrolase</keyword>
<evidence type="ECO:0000313" key="3">
    <source>
        <dbReference type="Proteomes" id="UP000007755"/>
    </source>
</evidence>
<comment type="subcellular location">
    <subcellularLocation>
        <location evidence="1">Membrane</location>
        <topology evidence="1">Lipid-anchor</topology>
        <topology evidence="1">GPI-anchor</topology>
    </subcellularLocation>
</comment>
<evidence type="ECO:0000256" key="1">
    <source>
        <dbReference type="RuleBase" id="RU341113"/>
    </source>
</evidence>
<comment type="cofactor">
    <cofactor evidence="1">
        <name>Zn(2+)</name>
        <dbReference type="ChEBI" id="CHEBI:29105"/>
    </cofactor>
</comment>
<dbReference type="PROSITE" id="PS51365">
    <property type="entry name" value="RENAL_DIPEPTIDASE_2"/>
    <property type="match status" value="1"/>
</dbReference>
<dbReference type="OrthoDB" id="445695at2759"/>
<comment type="subunit">
    <text evidence="1">Homodimer; disulfide-linked.</text>
</comment>
<accession>F4WMD5</accession>
<gene>
    <name evidence="2" type="ORF">G5I_06969</name>
</gene>
<comment type="catalytic activity">
    <reaction evidence="1">
        <text>an L-aminoacyl-L-amino acid + H2O = 2 an L-alpha-amino acid</text>
        <dbReference type="Rhea" id="RHEA:48940"/>
        <dbReference type="ChEBI" id="CHEBI:15377"/>
        <dbReference type="ChEBI" id="CHEBI:59869"/>
        <dbReference type="ChEBI" id="CHEBI:77460"/>
        <dbReference type="EC" id="3.4.13.19"/>
    </reaction>
</comment>
<dbReference type="InterPro" id="IPR032466">
    <property type="entry name" value="Metal_Hydrolase"/>
</dbReference>
<keyword evidence="1" id="KW-0862">Zinc</keyword>
<dbReference type="GO" id="GO:0046872">
    <property type="term" value="F:metal ion binding"/>
    <property type="evidence" value="ECO:0007669"/>
    <property type="project" value="UniProtKB-UniRule"/>
</dbReference>
<dbReference type="eggNOG" id="KOG4127">
    <property type="taxonomic scope" value="Eukaryota"/>
</dbReference>
<name>F4WMD5_ACREC</name>
<dbReference type="SUPFAM" id="SSF51556">
    <property type="entry name" value="Metallo-dependent hydrolases"/>
    <property type="match status" value="1"/>
</dbReference>
<dbReference type="GO" id="GO:0006508">
    <property type="term" value="P:proteolysis"/>
    <property type="evidence" value="ECO:0007669"/>
    <property type="project" value="UniProtKB-KW"/>
</dbReference>
<organism evidence="3">
    <name type="scientific">Acromyrmex echinatior</name>
    <name type="common">Panamanian leafcutter ant</name>
    <name type="synonym">Acromyrmex octospinosus echinatior</name>
    <dbReference type="NCBI Taxonomy" id="103372"/>
    <lineage>
        <taxon>Eukaryota</taxon>
        <taxon>Metazoa</taxon>
        <taxon>Ecdysozoa</taxon>
        <taxon>Arthropoda</taxon>
        <taxon>Hexapoda</taxon>
        <taxon>Insecta</taxon>
        <taxon>Pterygota</taxon>
        <taxon>Neoptera</taxon>
        <taxon>Endopterygota</taxon>
        <taxon>Hymenoptera</taxon>
        <taxon>Apocrita</taxon>
        <taxon>Aculeata</taxon>
        <taxon>Formicoidea</taxon>
        <taxon>Formicidae</taxon>
        <taxon>Myrmicinae</taxon>
        <taxon>Acromyrmex</taxon>
    </lineage>
</organism>
<keyword evidence="1" id="KW-0472">Membrane</keyword>
<dbReference type="MEROPS" id="M19.A01"/>
<dbReference type="PANTHER" id="PTHR10443:SF47">
    <property type="entry name" value="DIPEPTIDASE"/>
    <property type="match status" value="1"/>
</dbReference>
<dbReference type="GO" id="GO:0070573">
    <property type="term" value="F:metallodipeptidase activity"/>
    <property type="evidence" value="ECO:0007669"/>
    <property type="project" value="InterPro"/>
</dbReference>
<dbReference type="GO" id="GO:0098552">
    <property type="term" value="C:side of membrane"/>
    <property type="evidence" value="ECO:0007669"/>
    <property type="project" value="UniProtKB-KW"/>
</dbReference>
<protein>
    <recommendedName>
        <fullName evidence="1">Dipeptidase</fullName>
        <ecNumber evidence="1">3.4.13.19</ecNumber>
    </recommendedName>
</protein>
<dbReference type="InterPro" id="IPR008257">
    <property type="entry name" value="Pept_M19"/>
</dbReference>
<keyword evidence="1" id="KW-0479">Metal-binding</keyword>
<sequence length="132" mass="14509">MNRLGMMVDLSHVSVPTMLAAMTTSRAPVIFSHSSAHALCNSSRNVPDHALRLLAQTGGIVMVSFYPHFISCGEKSTLEDVAASVDAFLREKSLKAAMRYKYQILFSQCKIIIRLHPDSIIPISPLKINAPL</sequence>
<proteinExistence type="inferred from homology"/>
<keyword evidence="1" id="KW-1015">Disulfide bond</keyword>
<dbReference type="STRING" id="103372.F4WMD5"/>
<keyword evidence="3" id="KW-1185">Reference proteome</keyword>
<keyword evidence="1" id="KW-0449">Lipoprotein</keyword>
<dbReference type="PANTHER" id="PTHR10443">
    <property type="entry name" value="MICROSOMAL DIPEPTIDASE"/>
    <property type="match status" value="1"/>
</dbReference>
<comment type="similarity">
    <text evidence="1">Belongs to the metallo-dependent hydrolases superfamily. Peptidase M19 family.</text>
</comment>
<dbReference type="InParanoid" id="F4WMD5"/>
<dbReference type="AlphaFoldDB" id="F4WMD5"/>
<dbReference type="Gene3D" id="3.20.20.140">
    <property type="entry name" value="Metal-dependent hydrolases"/>
    <property type="match status" value="1"/>
</dbReference>
<keyword evidence="1" id="KW-0224">Dipeptidase</keyword>
<keyword evidence="1" id="KW-0336">GPI-anchor</keyword>
<dbReference type="EMBL" id="GL888217">
    <property type="protein sequence ID" value="EGI64779.1"/>
    <property type="molecule type" value="Genomic_DNA"/>
</dbReference>
<evidence type="ECO:0000313" key="2">
    <source>
        <dbReference type="EMBL" id="EGI64779.1"/>
    </source>
</evidence>
<keyword evidence="1" id="KW-0325">Glycoprotein</keyword>
<keyword evidence="1" id="KW-0645">Protease</keyword>
<reference evidence="2" key="1">
    <citation type="submission" date="2011-02" db="EMBL/GenBank/DDBJ databases">
        <title>The genome of the leaf-cutting ant Acromyrmex echinatior suggests key adaptations to social evolution and fungus farming.</title>
        <authorList>
            <person name="Nygaard S."/>
            <person name="Zhang G."/>
        </authorList>
    </citation>
    <scope>NUCLEOTIDE SEQUENCE</scope>
</reference>
<dbReference type="Proteomes" id="UP000007755">
    <property type="component" value="Unassembled WGS sequence"/>
</dbReference>
<dbReference type="Pfam" id="PF01244">
    <property type="entry name" value="Peptidase_M19"/>
    <property type="match status" value="1"/>
</dbReference>